<comment type="caution">
    <text evidence="22">The sequence shown here is derived from an EMBL/GenBank/DDBJ whole genome shotgun (WGS) entry which is preliminary data.</text>
</comment>
<evidence type="ECO:0000256" key="12">
    <source>
        <dbReference type="ARBA" id="ARBA00023012"/>
    </source>
</evidence>
<dbReference type="Gene3D" id="3.40.50.2300">
    <property type="match status" value="1"/>
</dbReference>
<feature type="domain" description="Histidine kinase" evidence="19">
    <location>
        <begin position="481"/>
        <end position="701"/>
    </location>
</feature>
<dbReference type="AlphaFoldDB" id="A0A1E5CF67"/>
<dbReference type="CDD" id="cd00088">
    <property type="entry name" value="HPT"/>
    <property type="match status" value="1"/>
</dbReference>
<dbReference type="Gene3D" id="3.30.450.20">
    <property type="entry name" value="PAS domain"/>
    <property type="match status" value="1"/>
</dbReference>
<dbReference type="FunFam" id="1.10.287.130:FF:000002">
    <property type="entry name" value="Two-component osmosensing histidine kinase"/>
    <property type="match status" value="1"/>
</dbReference>
<name>A0A1E5CF67_9GAMM</name>
<dbReference type="GO" id="GO:0005886">
    <property type="term" value="C:plasma membrane"/>
    <property type="evidence" value="ECO:0007669"/>
    <property type="project" value="UniProtKB-SubCell"/>
</dbReference>
<dbReference type="PANTHER" id="PTHR45339">
    <property type="entry name" value="HYBRID SIGNAL TRANSDUCTION HISTIDINE KINASE J"/>
    <property type="match status" value="1"/>
</dbReference>
<comment type="subcellular location">
    <subcellularLocation>
        <location evidence="2">Cell membrane</location>
        <topology evidence="2">Multi-pass membrane protein</topology>
    </subcellularLocation>
</comment>
<organism evidence="22 23">
    <name type="scientific">Enterovibrio norvegicus FF-454</name>
    <dbReference type="NCBI Taxonomy" id="1185651"/>
    <lineage>
        <taxon>Bacteria</taxon>
        <taxon>Pseudomonadati</taxon>
        <taxon>Pseudomonadota</taxon>
        <taxon>Gammaproteobacteria</taxon>
        <taxon>Vibrionales</taxon>
        <taxon>Vibrionaceae</taxon>
        <taxon>Enterovibrio</taxon>
    </lineage>
</organism>
<dbReference type="Pfam" id="PF00512">
    <property type="entry name" value="HisKA"/>
    <property type="match status" value="1"/>
</dbReference>
<evidence type="ECO:0000256" key="9">
    <source>
        <dbReference type="ARBA" id="ARBA00022777"/>
    </source>
</evidence>
<evidence type="ECO:0000256" key="11">
    <source>
        <dbReference type="ARBA" id="ARBA00022989"/>
    </source>
</evidence>
<evidence type="ECO:0000256" key="10">
    <source>
        <dbReference type="ARBA" id="ARBA00022840"/>
    </source>
</evidence>
<dbReference type="InterPro" id="IPR036641">
    <property type="entry name" value="HPT_dom_sf"/>
</dbReference>
<dbReference type="SMART" id="SM00073">
    <property type="entry name" value="HPT"/>
    <property type="match status" value="1"/>
</dbReference>
<dbReference type="FunFam" id="3.30.565.10:FF:000010">
    <property type="entry name" value="Sensor histidine kinase RcsC"/>
    <property type="match status" value="1"/>
</dbReference>
<evidence type="ECO:0000256" key="14">
    <source>
        <dbReference type="ARBA" id="ARBA00064003"/>
    </source>
</evidence>
<keyword evidence="11" id="KW-1133">Transmembrane helix</keyword>
<dbReference type="InterPro" id="IPR003661">
    <property type="entry name" value="HisK_dim/P_dom"/>
</dbReference>
<dbReference type="EC" id="2.7.13.3" evidence="3"/>
<dbReference type="PANTHER" id="PTHR45339:SF1">
    <property type="entry name" value="HYBRID SIGNAL TRANSDUCTION HISTIDINE KINASE J"/>
    <property type="match status" value="1"/>
</dbReference>
<dbReference type="Gene3D" id="1.20.120.160">
    <property type="entry name" value="HPT domain"/>
    <property type="match status" value="1"/>
</dbReference>
<evidence type="ECO:0000256" key="6">
    <source>
        <dbReference type="ARBA" id="ARBA00022679"/>
    </source>
</evidence>
<evidence type="ECO:0000256" key="7">
    <source>
        <dbReference type="ARBA" id="ARBA00022692"/>
    </source>
</evidence>
<feature type="region of interest" description="Disordered" evidence="18">
    <location>
        <begin position="980"/>
        <end position="1006"/>
    </location>
</feature>
<dbReference type="Proteomes" id="UP000095039">
    <property type="component" value="Unassembled WGS sequence"/>
</dbReference>
<evidence type="ECO:0000256" key="3">
    <source>
        <dbReference type="ARBA" id="ARBA00012438"/>
    </source>
</evidence>
<dbReference type="InterPro" id="IPR004358">
    <property type="entry name" value="Sig_transdc_His_kin-like_C"/>
</dbReference>
<dbReference type="InterPro" id="IPR036097">
    <property type="entry name" value="HisK_dim/P_sf"/>
</dbReference>
<evidence type="ECO:0000256" key="1">
    <source>
        <dbReference type="ARBA" id="ARBA00000085"/>
    </source>
</evidence>
<dbReference type="InterPro" id="IPR003594">
    <property type="entry name" value="HATPase_dom"/>
</dbReference>
<gene>
    <name evidence="22" type="ORF">A1OK_18155</name>
</gene>
<dbReference type="PRINTS" id="PR00344">
    <property type="entry name" value="BCTRLSENSOR"/>
</dbReference>
<proteinExistence type="predicted"/>
<comment type="catalytic activity">
    <reaction evidence="1">
        <text>ATP + protein L-histidine = ADP + protein N-phospho-L-histidine.</text>
        <dbReference type="EC" id="2.7.13.3"/>
    </reaction>
</comment>
<evidence type="ECO:0000313" key="23">
    <source>
        <dbReference type="Proteomes" id="UP000095039"/>
    </source>
</evidence>
<evidence type="ECO:0000256" key="4">
    <source>
        <dbReference type="ARBA" id="ARBA00022475"/>
    </source>
</evidence>
<dbReference type="EMBL" id="AJWN02000010">
    <property type="protein sequence ID" value="OEE64109.1"/>
    <property type="molecule type" value="Genomic_DNA"/>
</dbReference>
<dbReference type="CDD" id="cd00082">
    <property type="entry name" value="HisKA"/>
    <property type="match status" value="1"/>
</dbReference>
<protein>
    <recommendedName>
        <fullName evidence="15">Sensory/regulatory protein RpfC</fullName>
        <ecNumber evidence="3">2.7.13.3</ecNumber>
    </recommendedName>
</protein>
<dbReference type="Gene3D" id="3.30.565.10">
    <property type="entry name" value="Histidine kinase-like ATPase, C-terminal domain"/>
    <property type="match status" value="1"/>
</dbReference>
<dbReference type="InterPro" id="IPR005467">
    <property type="entry name" value="His_kinase_dom"/>
</dbReference>
<dbReference type="SUPFAM" id="SSF55874">
    <property type="entry name" value="ATPase domain of HSP90 chaperone/DNA topoisomerase II/histidine kinase"/>
    <property type="match status" value="1"/>
</dbReference>
<accession>A0A1E5CF67</accession>
<keyword evidence="10" id="KW-0067">ATP-binding</keyword>
<dbReference type="InterPro" id="IPR011006">
    <property type="entry name" value="CheY-like_superfamily"/>
</dbReference>
<comment type="subunit">
    <text evidence="14">At low DSF concentrations, interacts with RpfF.</text>
</comment>
<dbReference type="Pfam" id="PF00072">
    <property type="entry name" value="Response_reg"/>
    <property type="match status" value="1"/>
</dbReference>
<feature type="domain" description="HPt" evidence="21">
    <location>
        <begin position="1021"/>
        <end position="1113"/>
    </location>
</feature>
<dbReference type="InterPro" id="IPR001789">
    <property type="entry name" value="Sig_transdc_resp-reg_receiver"/>
</dbReference>
<keyword evidence="9 22" id="KW-0418">Kinase</keyword>
<dbReference type="SUPFAM" id="SSF52172">
    <property type="entry name" value="CheY-like"/>
    <property type="match status" value="1"/>
</dbReference>
<evidence type="ECO:0000259" key="21">
    <source>
        <dbReference type="PROSITE" id="PS50894"/>
    </source>
</evidence>
<dbReference type="CDD" id="cd17546">
    <property type="entry name" value="REC_hyHK_CKI1_RcsC-like"/>
    <property type="match status" value="1"/>
</dbReference>
<evidence type="ECO:0000256" key="17">
    <source>
        <dbReference type="PROSITE-ProRule" id="PRU00169"/>
    </source>
</evidence>
<dbReference type="GO" id="GO:0005524">
    <property type="term" value="F:ATP binding"/>
    <property type="evidence" value="ECO:0007669"/>
    <property type="project" value="UniProtKB-KW"/>
</dbReference>
<keyword evidence="8" id="KW-0547">Nucleotide-binding</keyword>
<keyword evidence="7" id="KW-0812">Transmembrane</keyword>
<dbReference type="InterPro" id="IPR008207">
    <property type="entry name" value="Sig_transdc_His_kin_Hpt_dom"/>
</dbReference>
<dbReference type="InterPro" id="IPR036890">
    <property type="entry name" value="HATPase_C_sf"/>
</dbReference>
<dbReference type="InterPro" id="IPR035965">
    <property type="entry name" value="PAS-like_dom_sf"/>
</dbReference>
<dbReference type="RefSeq" id="WP_016960241.1">
    <property type="nucleotide sequence ID" value="NZ_AJWN02000010.1"/>
</dbReference>
<reference evidence="22 23" key="1">
    <citation type="journal article" date="2012" name="Science">
        <title>Ecological populations of bacteria act as socially cohesive units of antibiotic production and resistance.</title>
        <authorList>
            <person name="Cordero O.X."/>
            <person name="Wildschutte H."/>
            <person name="Kirkup B."/>
            <person name="Proehl S."/>
            <person name="Ngo L."/>
            <person name="Hussain F."/>
            <person name="Le Roux F."/>
            <person name="Mincer T."/>
            <person name="Polz M.F."/>
        </authorList>
    </citation>
    <scope>NUCLEOTIDE SEQUENCE [LARGE SCALE GENOMIC DNA]</scope>
    <source>
        <strain evidence="22 23">FF-454</strain>
    </source>
</reference>
<dbReference type="SMART" id="SM00448">
    <property type="entry name" value="REC"/>
    <property type="match status" value="1"/>
</dbReference>
<dbReference type="GO" id="GO:0000155">
    <property type="term" value="F:phosphorelay sensor kinase activity"/>
    <property type="evidence" value="ECO:0007669"/>
    <property type="project" value="InterPro"/>
</dbReference>
<keyword evidence="12" id="KW-0902">Two-component regulatory system</keyword>
<sequence length="1123" mass="125498">MLMMRTKLAVILLICGTLILSMFGAFNYVKTHDRLHGELEYEIASIATRLSYRLPNQLWNFDFETVVKDLESEALSRFVYRIEVVANDDSFRHITPPKDGRFDNEFRLHRFPITYSELDKPRPVGELIIYEDPRPIENTLTSEIVSGIAQIFLLDLMIMFLIWKYARAIKEIESSKNYLNTIIHSYKDGLLVLGEDHKVTTLNEAAKRMFELNDIPLEKTSLTDIIAKVVPDSRAYFSQALYGFNTKNLNYELVRSHDKVIVQVRSTKIEVNDAQLQVAIIRDITEQHLDKIKVSKGAELFSAVKTLQDKFLVSDDYHNSFKEVLKILLRIGESNHGLIVEVDYNEKDNYRPLAQTRLVANGYVSEEFVKSVVTKVIETTKGDKSLQVAGLTTNNNKLIINSLCMPLFLSNQLVGVVCLFDESTSYDDDLLSWLEPVLSSLSAMVNFVRQKKLNDLISEEMLSAKEEAERANEAKTNFLAMMSHEIRTPMNGIVGMSNLLKDTPLNQQQSYFVDTLAHSSNALLNIINDVLDLTKIEAGKMQLIEQETELVDLVHDALVVFHARAVEKSLRLHCLIEPDLPRWLILDPVRYTQIILNLVGNAVKFTKKGSVMVHISQIVVDGKAMVRLTVKDTGIGIPEKNQQAIFDNFTQVDSSYSRSYQGTGLGLPVCLKLTELMHGTLTVESKESMGTAFTVDIPLKSVEDMNDTLFSGMHLPDDIRNLNAVIATNDAQLFTVFNTYLSSVGMDVSEFTPGKTPNESITETTLLFIDDSVMGEMRPVINMAANSIMISHDGVIDELGLPCLINPVNPDTLFHSLAIDEPLPTVEVKSPEFVRFEGLNVLVAEDHLVNQDLMMLILNSLGCNPSLAEDGLKALEMHTDTPYDLILMDCQMPQMDGFEATNKIREFDTDTPIIAVTANALSGDSERCIDAGMNAHLAKPFTKEQLVNLMLLYVSSKYVSSTLEDDYTSTLSLNDAVNNHNKRTSQETSHPDISSSLSSSNMAAPHPSLDLERIRDQVGDSEELLHHILGKYVSAQQADIDAFQQTLDSGDVAAAKKIAHRMKGAASMIGADGLAELCLRIEKMPGESIEDLQQFLPELDQSTGTITREVETICSESNGTNIT</sequence>
<evidence type="ECO:0000256" key="13">
    <source>
        <dbReference type="ARBA" id="ARBA00023136"/>
    </source>
</evidence>
<evidence type="ECO:0000256" key="8">
    <source>
        <dbReference type="ARBA" id="ARBA00022741"/>
    </source>
</evidence>
<dbReference type="SUPFAM" id="SSF47384">
    <property type="entry name" value="Homodimeric domain of signal transducing histidine kinase"/>
    <property type="match status" value="1"/>
</dbReference>
<feature type="modified residue" description="Phosphohistidine" evidence="16">
    <location>
        <position position="1060"/>
    </location>
</feature>
<evidence type="ECO:0000256" key="16">
    <source>
        <dbReference type="PROSITE-ProRule" id="PRU00110"/>
    </source>
</evidence>
<feature type="domain" description="Response regulatory" evidence="20">
    <location>
        <begin position="840"/>
        <end position="954"/>
    </location>
</feature>
<dbReference type="Pfam" id="PF01627">
    <property type="entry name" value="Hpt"/>
    <property type="match status" value="1"/>
</dbReference>
<dbReference type="PROSITE" id="PS50110">
    <property type="entry name" value="RESPONSE_REGULATORY"/>
    <property type="match status" value="1"/>
</dbReference>
<dbReference type="SMART" id="SM00388">
    <property type="entry name" value="HisKA"/>
    <property type="match status" value="1"/>
</dbReference>
<dbReference type="SUPFAM" id="SSF55785">
    <property type="entry name" value="PYP-like sensor domain (PAS domain)"/>
    <property type="match status" value="1"/>
</dbReference>
<dbReference type="SUPFAM" id="SSF47226">
    <property type="entry name" value="Histidine-containing phosphotransfer domain, HPT domain"/>
    <property type="match status" value="1"/>
</dbReference>
<evidence type="ECO:0000256" key="15">
    <source>
        <dbReference type="ARBA" id="ARBA00068150"/>
    </source>
</evidence>
<keyword evidence="5 17" id="KW-0597">Phosphoprotein</keyword>
<evidence type="ECO:0000256" key="2">
    <source>
        <dbReference type="ARBA" id="ARBA00004651"/>
    </source>
</evidence>
<evidence type="ECO:0000256" key="18">
    <source>
        <dbReference type="SAM" id="MobiDB-lite"/>
    </source>
</evidence>
<dbReference type="Pfam" id="PF02518">
    <property type="entry name" value="HATPase_c"/>
    <property type="match status" value="1"/>
</dbReference>
<keyword evidence="13" id="KW-0472">Membrane</keyword>
<dbReference type="SMART" id="SM00387">
    <property type="entry name" value="HATPase_c"/>
    <property type="match status" value="1"/>
</dbReference>
<feature type="modified residue" description="4-aspartylphosphate" evidence="17">
    <location>
        <position position="889"/>
    </location>
</feature>
<evidence type="ECO:0000259" key="20">
    <source>
        <dbReference type="PROSITE" id="PS50110"/>
    </source>
</evidence>
<dbReference type="CDD" id="cd16922">
    <property type="entry name" value="HATPase_EvgS-ArcB-TorS-like"/>
    <property type="match status" value="1"/>
</dbReference>
<evidence type="ECO:0000259" key="19">
    <source>
        <dbReference type="PROSITE" id="PS50109"/>
    </source>
</evidence>
<evidence type="ECO:0000313" key="22">
    <source>
        <dbReference type="EMBL" id="OEE64109.1"/>
    </source>
</evidence>
<keyword evidence="23" id="KW-1185">Reference proteome</keyword>
<dbReference type="PROSITE" id="PS50109">
    <property type="entry name" value="HIS_KIN"/>
    <property type="match status" value="1"/>
</dbReference>
<evidence type="ECO:0000256" key="5">
    <source>
        <dbReference type="ARBA" id="ARBA00022553"/>
    </source>
</evidence>
<dbReference type="Gene3D" id="1.10.287.130">
    <property type="match status" value="1"/>
</dbReference>
<dbReference type="PROSITE" id="PS50894">
    <property type="entry name" value="HPT"/>
    <property type="match status" value="1"/>
</dbReference>
<keyword evidence="6" id="KW-0808">Transferase</keyword>
<keyword evidence="4" id="KW-1003">Cell membrane</keyword>